<gene>
    <name evidence="1" type="ORF">EDD18DRAFT_1349450</name>
</gene>
<protein>
    <submittedName>
        <fullName evidence="1">Uncharacterized protein</fullName>
    </submittedName>
</protein>
<comment type="caution">
    <text evidence="1">The sequence shown here is derived from an EMBL/GenBank/DDBJ whole genome shotgun (WGS) entry which is preliminary data.</text>
</comment>
<dbReference type="AlphaFoldDB" id="A0AA39UR61"/>
<sequence length="177" mass="20223">MIDPWVDDTEIFQARKSIDNMLILSPKRYKSPDSEEQGLYAEVYAVLKEEHHFFFKRNYSPAFIRSASDGCSACISHIKHEAFYTIFGALLPPSAAVKGFDPFSDPICQQLLGFDAQKKVYSTLPPIFWPNTIKDNNRYLFRSEILMNVLLAIFFGATSIKERKVIKKNLPMLSSGM</sequence>
<reference evidence="1" key="1">
    <citation type="submission" date="2023-06" db="EMBL/GenBank/DDBJ databases">
        <authorList>
            <consortium name="Lawrence Berkeley National Laboratory"/>
            <person name="Ahrendt S."/>
            <person name="Sahu N."/>
            <person name="Indic B."/>
            <person name="Wong-Bajracharya J."/>
            <person name="Merenyi Z."/>
            <person name="Ke H.-M."/>
            <person name="Monk M."/>
            <person name="Kocsube S."/>
            <person name="Drula E."/>
            <person name="Lipzen A."/>
            <person name="Balint B."/>
            <person name="Henrissat B."/>
            <person name="Andreopoulos B."/>
            <person name="Martin F.M."/>
            <person name="Harder C.B."/>
            <person name="Rigling D."/>
            <person name="Ford K.L."/>
            <person name="Foster G.D."/>
            <person name="Pangilinan J."/>
            <person name="Papanicolaou A."/>
            <person name="Barry K."/>
            <person name="LaButti K."/>
            <person name="Viragh M."/>
            <person name="Koriabine M."/>
            <person name="Yan M."/>
            <person name="Riley R."/>
            <person name="Champramary S."/>
            <person name="Plett K.L."/>
            <person name="Tsai I.J."/>
            <person name="Slot J."/>
            <person name="Sipos G."/>
            <person name="Plett J."/>
            <person name="Nagy L.G."/>
            <person name="Grigoriev I.V."/>
        </authorList>
    </citation>
    <scope>NUCLEOTIDE SEQUENCE</scope>
    <source>
        <strain evidence="1">HWK02</strain>
    </source>
</reference>
<keyword evidence="2" id="KW-1185">Reference proteome</keyword>
<evidence type="ECO:0000313" key="1">
    <source>
        <dbReference type="EMBL" id="KAK0499288.1"/>
    </source>
</evidence>
<dbReference type="Proteomes" id="UP001175228">
    <property type="component" value="Unassembled WGS sequence"/>
</dbReference>
<proteinExistence type="predicted"/>
<organism evidence="1 2">
    <name type="scientific">Armillaria luteobubalina</name>
    <dbReference type="NCBI Taxonomy" id="153913"/>
    <lineage>
        <taxon>Eukaryota</taxon>
        <taxon>Fungi</taxon>
        <taxon>Dikarya</taxon>
        <taxon>Basidiomycota</taxon>
        <taxon>Agaricomycotina</taxon>
        <taxon>Agaricomycetes</taxon>
        <taxon>Agaricomycetidae</taxon>
        <taxon>Agaricales</taxon>
        <taxon>Marasmiineae</taxon>
        <taxon>Physalacriaceae</taxon>
        <taxon>Armillaria</taxon>
    </lineage>
</organism>
<evidence type="ECO:0000313" key="2">
    <source>
        <dbReference type="Proteomes" id="UP001175228"/>
    </source>
</evidence>
<name>A0AA39UR61_9AGAR</name>
<accession>A0AA39UR61</accession>
<dbReference type="EMBL" id="JAUEPU010000009">
    <property type="protein sequence ID" value="KAK0499288.1"/>
    <property type="molecule type" value="Genomic_DNA"/>
</dbReference>